<dbReference type="InterPro" id="IPR037459">
    <property type="entry name" value="RhgT-like"/>
</dbReference>
<reference evidence="4 5" key="1">
    <citation type="submission" date="2016-10" db="EMBL/GenBank/DDBJ databases">
        <title>Flavobacterium gilvum sp. nov., isolated from stream water.</title>
        <authorList>
            <person name="Shin S.-K."/>
            <person name="Cho Y.-J."/>
            <person name="Yi H."/>
        </authorList>
    </citation>
    <scope>NUCLEOTIDE SEQUENCE [LARGE SCALE GENOMIC DNA]</scope>
    <source>
        <strain evidence="4 5">EM1308</strain>
    </source>
</reference>
<dbReference type="PANTHER" id="PTHR43695">
    <property type="entry name" value="PUTATIVE (AFU_ORTHOLOGUE AFUA_2G17250)-RELATED"/>
    <property type="match status" value="1"/>
</dbReference>
<dbReference type="SUPFAM" id="SSF52266">
    <property type="entry name" value="SGNH hydrolase"/>
    <property type="match status" value="2"/>
</dbReference>
<dbReference type="Proteomes" id="UP000175968">
    <property type="component" value="Chromosome"/>
</dbReference>
<evidence type="ECO:0000259" key="3">
    <source>
        <dbReference type="Pfam" id="PF13472"/>
    </source>
</evidence>
<comment type="similarity">
    <text evidence="1">Belongs to the 'GDSL' lipolytic enzyme family.</text>
</comment>
<sequence>MKLTKLCSTICLAILFLNFTQKQKDIPTVYTVGDSTVKNGSGKGDGGLWGWGDFIGQFLDSDKIKVENHALGGTSSRTFQDKGLWEAVHKKLKKGDYVLIQFGHNDDGPLNDTVRARGTIKGIGNETQEIDNLLTKKHETVHSYGWYITKVVREAKEKGAIPIICSPIPRNDWKEGKVPRNNKSYGLWAKQIAQKENVTFIELNDNMATEMEKLGEAKVTGTYFYKRDHTHTSAKGAVLSASVIINELKKSDNSLKKYVLANPKITFPVKKKLFLIGDSTMANNGGNPNAVGWGVEFPKYVDTTRVDVINKARGGRSSRTYEFEGLWKEVREQLQPGNFVIIQFGHNDPGDIDKGKYRGSLKGNGTETLQVNRADSIVETVHSFGFYIEKYIKEAKEKGAIPIVMSQTVRNEWPNGKPELRDDSYNKWSKIAAENQDADFIDLNVIIAQKYETLGQEKVKTFFPKDHTHTGAEGADFNALTAAESIRNLKKCPLRDYIEIPK</sequence>
<evidence type="ECO:0000313" key="5">
    <source>
        <dbReference type="Proteomes" id="UP000175968"/>
    </source>
</evidence>
<dbReference type="PANTHER" id="PTHR43695:SF1">
    <property type="entry name" value="RHAMNOGALACTURONAN ACETYLESTERASE"/>
    <property type="match status" value="1"/>
</dbReference>
<keyword evidence="5" id="KW-1185">Reference proteome</keyword>
<organism evidence="4 5">
    <name type="scientific">Flavobacterium gilvum</name>
    <dbReference type="NCBI Taxonomy" id="1492737"/>
    <lineage>
        <taxon>Bacteria</taxon>
        <taxon>Pseudomonadati</taxon>
        <taxon>Bacteroidota</taxon>
        <taxon>Flavobacteriia</taxon>
        <taxon>Flavobacteriales</taxon>
        <taxon>Flavobacteriaceae</taxon>
        <taxon>Flavobacterium</taxon>
    </lineage>
</organism>
<dbReference type="EMBL" id="CP017479">
    <property type="protein sequence ID" value="AOW10830.1"/>
    <property type="molecule type" value="Genomic_DNA"/>
</dbReference>
<dbReference type="InterPro" id="IPR001087">
    <property type="entry name" value="GDSL"/>
</dbReference>
<name>A0AAC9I6W6_9FLAO</name>
<evidence type="ECO:0000313" key="4">
    <source>
        <dbReference type="EMBL" id="AOW10830.1"/>
    </source>
</evidence>
<dbReference type="AlphaFoldDB" id="A0AAC9I6W6"/>
<dbReference type="Gene3D" id="3.40.50.1110">
    <property type="entry name" value="SGNH hydrolase"/>
    <property type="match status" value="2"/>
</dbReference>
<keyword evidence="2" id="KW-0378">Hydrolase</keyword>
<dbReference type="RefSeq" id="WP_035635842.1">
    <property type="nucleotide sequence ID" value="NZ_CP017479.1"/>
</dbReference>
<dbReference type="InterPro" id="IPR036514">
    <property type="entry name" value="SGNH_hydro_sf"/>
</dbReference>
<dbReference type="CDD" id="cd01821">
    <property type="entry name" value="Rhamnogalacturan_acetylesterase_like"/>
    <property type="match status" value="2"/>
</dbReference>
<gene>
    <name evidence="4" type="ORF">EM308_15780</name>
</gene>
<evidence type="ECO:0000256" key="2">
    <source>
        <dbReference type="ARBA" id="ARBA00022801"/>
    </source>
</evidence>
<dbReference type="KEGG" id="fgl:EM308_15780"/>
<dbReference type="Pfam" id="PF00657">
    <property type="entry name" value="Lipase_GDSL"/>
    <property type="match status" value="1"/>
</dbReference>
<accession>A0AAC9I6W6</accession>
<proteinExistence type="inferred from homology"/>
<evidence type="ECO:0000256" key="1">
    <source>
        <dbReference type="ARBA" id="ARBA00008668"/>
    </source>
</evidence>
<feature type="domain" description="SGNH hydrolase-type esterase" evidence="3">
    <location>
        <begin position="275"/>
        <end position="475"/>
    </location>
</feature>
<protein>
    <submittedName>
        <fullName evidence="4">Rhamnogalacturonan acetylesterase</fullName>
    </submittedName>
</protein>
<dbReference type="InterPro" id="IPR013830">
    <property type="entry name" value="SGNH_hydro"/>
</dbReference>
<dbReference type="GO" id="GO:0016788">
    <property type="term" value="F:hydrolase activity, acting on ester bonds"/>
    <property type="evidence" value="ECO:0007669"/>
    <property type="project" value="InterPro"/>
</dbReference>
<dbReference type="Pfam" id="PF13472">
    <property type="entry name" value="Lipase_GDSL_2"/>
    <property type="match status" value="1"/>
</dbReference>